<dbReference type="EMBL" id="HBFP01005424">
    <property type="protein sequence ID" value="CAD8819447.1"/>
    <property type="molecule type" value="Transcribed_RNA"/>
</dbReference>
<evidence type="ECO:0000256" key="1">
    <source>
        <dbReference type="ARBA" id="ARBA00004141"/>
    </source>
</evidence>
<accession>A0A7S0ZEM6</accession>
<feature type="transmembrane region" description="Helical" evidence="6">
    <location>
        <begin position="126"/>
        <end position="150"/>
    </location>
</feature>
<feature type="region of interest" description="Disordered" evidence="5">
    <location>
        <begin position="327"/>
        <end position="351"/>
    </location>
</feature>
<feature type="transmembrane region" description="Helical" evidence="6">
    <location>
        <begin position="46"/>
        <end position="63"/>
    </location>
</feature>
<dbReference type="SUPFAM" id="SSF144091">
    <property type="entry name" value="Rhomboid-like"/>
    <property type="match status" value="1"/>
</dbReference>
<dbReference type="GO" id="GO:0005794">
    <property type="term" value="C:Golgi apparatus"/>
    <property type="evidence" value="ECO:0007669"/>
    <property type="project" value="TreeGrafter"/>
</dbReference>
<evidence type="ECO:0000256" key="3">
    <source>
        <dbReference type="ARBA" id="ARBA00022989"/>
    </source>
</evidence>
<dbReference type="GO" id="GO:0006890">
    <property type="term" value="P:retrograde vesicle-mediated transport, Golgi to endoplasmic reticulum"/>
    <property type="evidence" value="ECO:0007669"/>
    <property type="project" value="InterPro"/>
</dbReference>
<evidence type="ECO:0000256" key="2">
    <source>
        <dbReference type="ARBA" id="ARBA00022692"/>
    </source>
</evidence>
<evidence type="ECO:0000256" key="4">
    <source>
        <dbReference type="ARBA" id="ARBA00023136"/>
    </source>
</evidence>
<feature type="transmembrane region" description="Helical" evidence="6">
    <location>
        <begin position="156"/>
        <end position="175"/>
    </location>
</feature>
<gene>
    <name evidence="7" type="ORF">TOLI1172_LOCUS3836</name>
</gene>
<evidence type="ECO:0000256" key="6">
    <source>
        <dbReference type="SAM" id="Phobius"/>
    </source>
</evidence>
<evidence type="ECO:0000256" key="5">
    <source>
        <dbReference type="SAM" id="MobiDB-lite"/>
    </source>
</evidence>
<comment type="subcellular location">
    <subcellularLocation>
        <location evidence="1">Membrane</location>
        <topology evidence="1">Multi-pass membrane protein</topology>
    </subcellularLocation>
</comment>
<keyword evidence="4 6" id="KW-0472">Membrane</keyword>
<dbReference type="PANTHER" id="PTHR13377">
    <property type="entry name" value="PLACENTAL PROTEIN 6"/>
    <property type="match status" value="1"/>
</dbReference>
<reference evidence="7" key="1">
    <citation type="submission" date="2021-01" db="EMBL/GenBank/DDBJ databases">
        <authorList>
            <person name="Corre E."/>
            <person name="Pelletier E."/>
            <person name="Niang G."/>
            <person name="Scheremetjew M."/>
            <person name="Finn R."/>
            <person name="Kale V."/>
            <person name="Holt S."/>
            <person name="Cochrane G."/>
            <person name="Meng A."/>
            <person name="Brown T."/>
            <person name="Cohen L."/>
        </authorList>
    </citation>
    <scope>NUCLEOTIDE SEQUENCE</scope>
    <source>
        <strain evidence="7">CCMP3278</strain>
    </source>
</reference>
<keyword evidence="2 6" id="KW-0812">Transmembrane</keyword>
<sequence>MMNNGVHYMPGSDATGNSHSRGVDNMEDFINTCRTAVVSVPKVTKVLVISLALSFVLSNLPFLGPSFISLFALIPGFTLGKMCLWNLFTFAFLETSFPATLISILSLLLIGKWLESDSIWGSTEYLIFILINTIISGTFTYFSCVLLFGITQNPSFLFDPIHGFASILGAFTVAVRQSLPEYDLFSVSRLRITPKYLPLFICTIHIILALFGVIAIGNMLSVLYCCVSAWTYLRFFQVREGLRGDPTPSFTASSFFPEPLASMIAVISSVIWKLFSNVVPSSSLSSSSNANVTNSQLQSSLSNVDSLESDRRKSRALKALDERLLDDHGTIANTSSEQPRPTETKDPLDNI</sequence>
<protein>
    <recommendedName>
        <fullName evidence="8">Transmembrane protein</fullName>
    </recommendedName>
</protein>
<feature type="compositionally biased region" description="Basic and acidic residues" evidence="5">
    <location>
        <begin position="340"/>
        <end position="351"/>
    </location>
</feature>
<keyword evidence="3 6" id="KW-1133">Transmembrane helix</keyword>
<dbReference type="InterPro" id="IPR035952">
    <property type="entry name" value="Rhomboid-like_sf"/>
</dbReference>
<dbReference type="FunFam" id="1.20.1540.10:FF:000004">
    <property type="entry name" value="Transmembrane protein 115"/>
    <property type="match status" value="1"/>
</dbReference>
<dbReference type="Pfam" id="PF08551">
    <property type="entry name" value="DUF1751"/>
    <property type="match status" value="1"/>
</dbReference>
<dbReference type="PANTHER" id="PTHR13377:SF3">
    <property type="entry name" value="TRANSMEMBRANE PROTEIN 115"/>
    <property type="match status" value="1"/>
</dbReference>
<feature type="transmembrane region" description="Helical" evidence="6">
    <location>
        <begin position="196"/>
        <end position="224"/>
    </location>
</feature>
<dbReference type="AlphaFoldDB" id="A0A7S0ZEM6"/>
<name>A0A7S0ZEM6_9RHOD</name>
<feature type="transmembrane region" description="Helical" evidence="6">
    <location>
        <begin position="97"/>
        <end position="114"/>
    </location>
</feature>
<dbReference type="SMART" id="SM01160">
    <property type="entry name" value="DUF1751"/>
    <property type="match status" value="1"/>
</dbReference>
<dbReference type="GO" id="GO:0016020">
    <property type="term" value="C:membrane"/>
    <property type="evidence" value="ECO:0007669"/>
    <property type="project" value="UniProtKB-SubCell"/>
</dbReference>
<evidence type="ECO:0008006" key="8">
    <source>
        <dbReference type="Google" id="ProtNLM"/>
    </source>
</evidence>
<evidence type="ECO:0000313" key="7">
    <source>
        <dbReference type="EMBL" id="CAD8819447.1"/>
    </source>
</evidence>
<dbReference type="InterPro" id="IPR013861">
    <property type="entry name" value="TMEM115/Pdh1/Rbl19"/>
</dbReference>
<dbReference type="Gene3D" id="1.20.1540.10">
    <property type="entry name" value="Rhomboid-like"/>
    <property type="match status" value="1"/>
</dbReference>
<organism evidence="7">
    <name type="scientific">Timspurckia oligopyrenoides</name>
    <dbReference type="NCBI Taxonomy" id="708627"/>
    <lineage>
        <taxon>Eukaryota</taxon>
        <taxon>Rhodophyta</taxon>
        <taxon>Bangiophyceae</taxon>
        <taxon>Porphyridiales</taxon>
        <taxon>Porphyridiaceae</taxon>
        <taxon>Timspurckia</taxon>
    </lineage>
</organism>
<proteinExistence type="predicted"/>